<accession>A0AA45AI24</accession>
<sequence length="37" mass="3932">MVIITVPPPGDDIVDVLPESNAVENSTETLPGNRQLT</sequence>
<dbReference type="Proteomes" id="UP000236305">
    <property type="component" value="Unassembled WGS sequence"/>
</dbReference>
<gene>
    <name evidence="1" type="ORF">BJF96_g8876</name>
</gene>
<reference evidence="1 2" key="1">
    <citation type="submission" date="2017-12" db="EMBL/GenBank/DDBJ databases">
        <title>Comparative genomics yields insights into virulence evolution of Verticillium dahliae.</title>
        <authorList>
            <person name="Fan R."/>
            <person name="Armitage A.D."/>
            <person name="Cascant-Lopez E."/>
            <person name="Sobczyk M."/>
            <person name="Cockerton H.M."/>
            <person name="Harrison R.J."/>
        </authorList>
    </citation>
    <scope>NUCLEOTIDE SEQUENCE [LARGE SCALE GENOMIC DNA]</scope>
    <source>
        <strain evidence="1 2">12008</strain>
    </source>
</reference>
<dbReference type="EMBL" id="MPSH01000041">
    <property type="protein sequence ID" value="PNH27802.1"/>
    <property type="molecule type" value="Genomic_DNA"/>
</dbReference>
<name>A0AA45AI24_VERDA</name>
<comment type="caution">
    <text evidence="1">The sequence shown here is derived from an EMBL/GenBank/DDBJ whole genome shotgun (WGS) entry which is preliminary data.</text>
</comment>
<dbReference type="AlphaFoldDB" id="A0AA45AI24"/>
<protein>
    <submittedName>
        <fullName evidence="1">Uncharacterized protein</fullName>
    </submittedName>
</protein>
<evidence type="ECO:0000313" key="2">
    <source>
        <dbReference type="Proteomes" id="UP000236305"/>
    </source>
</evidence>
<organism evidence="1 2">
    <name type="scientific">Verticillium dahliae</name>
    <name type="common">Verticillium wilt</name>
    <dbReference type="NCBI Taxonomy" id="27337"/>
    <lineage>
        <taxon>Eukaryota</taxon>
        <taxon>Fungi</taxon>
        <taxon>Dikarya</taxon>
        <taxon>Ascomycota</taxon>
        <taxon>Pezizomycotina</taxon>
        <taxon>Sordariomycetes</taxon>
        <taxon>Hypocreomycetidae</taxon>
        <taxon>Glomerellales</taxon>
        <taxon>Plectosphaerellaceae</taxon>
        <taxon>Verticillium</taxon>
    </lineage>
</organism>
<feature type="non-terminal residue" evidence="1">
    <location>
        <position position="37"/>
    </location>
</feature>
<proteinExistence type="predicted"/>
<evidence type="ECO:0000313" key="1">
    <source>
        <dbReference type="EMBL" id="PNH27802.1"/>
    </source>
</evidence>